<keyword evidence="3" id="KW-1185">Reference proteome</keyword>
<name>A0A804JM36_MUSAM</name>
<protein>
    <submittedName>
        <fullName evidence="1">(wild Malaysian banana) hypothetical protein</fullName>
    </submittedName>
</protein>
<accession>A0A804JM36</accession>
<reference evidence="1" key="1">
    <citation type="submission" date="2021-03" db="EMBL/GenBank/DDBJ databases">
        <authorList>
            <consortium name="Genoscope - CEA"/>
            <person name="William W."/>
        </authorList>
    </citation>
    <scope>NUCLEOTIDE SEQUENCE</scope>
    <source>
        <strain evidence="1">Doubled-haploid Pahang</strain>
    </source>
</reference>
<dbReference type="PANTHER" id="PTHR35485:SF4">
    <property type="entry name" value="EXPRESSED PROTEIN"/>
    <property type="match status" value="1"/>
</dbReference>
<reference evidence="2" key="2">
    <citation type="submission" date="2021-05" db="UniProtKB">
        <authorList>
            <consortium name="EnsemblPlants"/>
        </authorList>
    </citation>
    <scope>IDENTIFICATION</scope>
    <source>
        <strain evidence="2">subsp. malaccensis</strain>
    </source>
</reference>
<evidence type="ECO:0000313" key="1">
    <source>
        <dbReference type="EMBL" id="CAG1847856.1"/>
    </source>
</evidence>
<dbReference type="InParanoid" id="A0A804JM36"/>
<gene>
    <name evidence="1" type="ORF">GSMUA_176510.1</name>
</gene>
<evidence type="ECO:0000313" key="2">
    <source>
        <dbReference type="EnsemblPlants" id="Ma06_p30330.1"/>
    </source>
</evidence>
<sequence length="130" mass="14371">MEGLLPLIYRTIKRKKSRRYYRCLSSGDAAAAFGVAESGSDGSTCMIPPPETHKAALEMAQLDIDKRTSTTIPVPSDKLWGSDQGRSHGHHRRYASLQEFSHVSFMETPPPPTRFSRARSHRVLACISGG</sequence>
<dbReference type="AlphaFoldDB" id="A0A804JM36"/>
<dbReference type="Gramene" id="Ma06_t30330.1">
    <property type="protein sequence ID" value="Ma06_p30330.1"/>
    <property type="gene ID" value="Ma06_g30330"/>
</dbReference>
<dbReference type="EMBL" id="HG996471">
    <property type="protein sequence ID" value="CAG1847856.1"/>
    <property type="molecule type" value="Genomic_DNA"/>
</dbReference>
<proteinExistence type="predicted"/>
<dbReference type="EnsemblPlants" id="Ma06_t30330.1">
    <property type="protein sequence ID" value="Ma06_p30330.1"/>
    <property type="gene ID" value="Ma06_g30330"/>
</dbReference>
<dbReference type="Proteomes" id="UP000012960">
    <property type="component" value="Unplaced"/>
</dbReference>
<evidence type="ECO:0000313" key="3">
    <source>
        <dbReference type="Proteomes" id="UP000012960"/>
    </source>
</evidence>
<dbReference type="PANTHER" id="PTHR35485">
    <property type="entry name" value="OS01G0888900 PROTEIN"/>
    <property type="match status" value="1"/>
</dbReference>
<organism evidence="2 3">
    <name type="scientific">Musa acuminata subsp. malaccensis</name>
    <name type="common">Wild banana</name>
    <name type="synonym">Musa malaccensis</name>
    <dbReference type="NCBI Taxonomy" id="214687"/>
    <lineage>
        <taxon>Eukaryota</taxon>
        <taxon>Viridiplantae</taxon>
        <taxon>Streptophyta</taxon>
        <taxon>Embryophyta</taxon>
        <taxon>Tracheophyta</taxon>
        <taxon>Spermatophyta</taxon>
        <taxon>Magnoliopsida</taxon>
        <taxon>Liliopsida</taxon>
        <taxon>Zingiberales</taxon>
        <taxon>Musaceae</taxon>
        <taxon>Musa</taxon>
    </lineage>
</organism>
<dbReference type="OrthoDB" id="650808at2759"/>